<comment type="caution">
    <text evidence="2">The sequence shown here is derived from an EMBL/GenBank/DDBJ whole genome shotgun (WGS) entry which is preliminary data.</text>
</comment>
<accession>A0A023BQZ5</accession>
<feature type="domain" description="DUF6973" evidence="1">
    <location>
        <begin position="25"/>
        <end position="147"/>
    </location>
</feature>
<reference evidence="2 3" key="1">
    <citation type="submission" date="2014-04" db="EMBL/GenBank/DDBJ databases">
        <title>Aquimarina sp. 22II-S11-z7 Genome Sequencing.</title>
        <authorList>
            <person name="Lai Q."/>
        </authorList>
    </citation>
    <scope>NUCLEOTIDE SEQUENCE [LARGE SCALE GENOMIC DNA]</scope>
    <source>
        <strain evidence="2 3">22II-S11-z7</strain>
    </source>
</reference>
<dbReference type="Pfam" id="PF22322">
    <property type="entry name" value="DUF6973"/>
    <property type="match status" value="1"/>
</dbReference>
<gene>
    <name evidence="2" type="ORF">ATO12_23810</name>
</gene>
<keyword evidence="3" id="KW-1185">Reference proteome</keyword>
<sequence length="172" mass="19913">MPSIRMGIRSLLKRLSFRQILKLTRIMLQNPLLVYPTLKATRTTMIICDLHYGKAHHKNGKANAFRHALWNILICRTTFRITKNKEKSVSWAQKITDLHEKLAPNKPLDTAMDLHNNEIGRTYFLELTASSEEEIVIFLKENTKKAKKVTDSKEILDHKDKLVYLLEVDTGS</sequence>
<name>A0A023BQZ5_9FLAO</name>
<dbReference type="AlphaFoldDB" id="A0A023BQZ5"/>
<protein>
    <recommendedName>
        <fullName evidence="1">DUF6973 domain-containing protein</fullName>
    </recommendedName>
</protein>
<evidence type="ECO:0000313" key="2">
    <source>
        <dbReference type="EMBL" id="EZH72477.1"/>
    </source>
</evidence>
<dbReference type="InterPro" id="IPR054246">
    <property type="entry name" value="DUF6973"/>
</dbReference>
<organism evidence="2 3">
    <name type="scientific">Aquimarina atlantica</name>
    <dbReference type="NCBI Taxonomy" id="1317122"/>
    <lineage>
        <taxon>Bacteria</taxon>
        <taxon>Pseudomonadati</taxon>
        <taxon>Bacteroidota</taxon>
        <taxon>Flavobacteriia</taxon>
        <taxon>Flavobacteriales</taxon>
        <taxon>Flavobacteriaceae</taxon>
        <taxon>Aquimarina</taxon>
    </lineage>
</organism>
<dbReference type="EMBL" id="AQRA01000008">
    <property type="protein sequence ID" value="EZH72477.1"/>
    <property type="molecule type" value="Genomic_DNA"/>
</dbReference>
<proteinExistence type="predicted"/>
<dbReference type="Proteomes" id="UP000023541">
    <property type="component" value="Unassembled WGS sequence"/>
</dbReference>
<dbReference type="eggNOG" id="ENOG5032VPP">
    <property type="taxonomic scope" value="Bacteria"/>
</dbReference>
<evidence type="ECO:0000313" key="3">
    <source>
        <dbReference type="Proteomes" id="UP000023541"/>
    </source>
</evidence>
<dbReference type="STRING" id="1317122.ATO12_23810"/>
<evidence type="ECO:0000259" key="1">
    <source>
        <dbReference type="Pfam" id="PF22322"/>
    </source>
</evidence>